<dbReference type="Proteomes" id="UP001601521">
    <property type="component" value="Unassembled WGS sequence"/>
</dbReference>
<dbReference type="EMBL" id="JBIALX010000002">
    <property type="protein sequence ID" value="MFF0452892.1"/>
    <property type="molecule type" value="Genomic_DNA"/>
</dbReference>
<dbReference type="RefSeq" id="WP_387249619.1">
    <property type="nucleotide sequence ID" value="NZ_JBIALX010000002.1"/>
</dbReference>
<sequence>MNEIDIGIASLSDVQPTTVDGTPRTMQDRVEQIVSLGALADRLGLDHFGLGEHHNEDFAVSSPAVVLSAIAAHTSRLRLTSSVTTLTALDPVRVYQDFATLDLLSSGRAEITAGRSAYPEPFALFGVDMRQYERQFAEKLNLLLEIRANPVVTWQGNFRPAIDAMAVVPRAVQDPLPVWLGVGGTPASAARAGRLGLPMILGYIGGTPTSLRYLAEVYREAGESAGRAADLRLGIALHYFGAPTMAAATATYPYYHDFLRPKRPGGGGFEVTHEQFEIGMRAGHHLMIGTAEHVSAKLAELHDAVRFDRVQALVDWGGLPRESVAESLHRLGEEIAPALRRHVDAPTPASSQVRRSESVPE</sequence>
<name>A0ABW6NCM8_9NOCA</name>
<gene>
    <name evidence="5" type="ORF">ACFYTH_05935</name>
</gene>
<dbReference type="InterPro" id="IPR011251">
    <property type="entry name" value="Luciferase-like_dom"/>
</dbReference>
<evidence type="ECO:0000256" key="1">
    <source>
        <dbReference type="ARBA" id="ARBA00023002"/>
    </source>
</evidence>
<feature type="region of interest" description="Disordered" evidence="3">
    <location>
        <begin position="340"/>
        <end position="361"/>
    </location>
</feature>
<comment type="caution">
    <text evidence="5">The sequence shown here is derived from an EMBL/GenBank/DDBJ whole genome shotgun (WGS) entry which is preliminary data.</text>
</comment>
<dbReference type="SUPFAM" id="SSF51679">
    <property type="entry name" value="Bacterial luciferase-like"/>
    <property type="match status" value="1"/>
</dbReference>
<dbReference type="InterPro" id="IPR036661">
    <property type="entry name" value="Luciferase-like_sf"/>
</dbReference>
<dbReference type="Gene3D" id="3.20.20.30">
    <property type="entry name" value="Luciferase-like domain"/>
    <property type="match status" value="1"/>
</dbReference>
<evidence type="ECO:0000256" key="3">
    <source>
        <dbReference type="SAM" id="MobiDB-lite"/>
    </source>
</evidence>
<keyword evidence="1" id="KW-0560">Oxidoreductase</keyword>
<reference evidence="5 6" key="1">
    <citation type="submission" date="2024-10" db="EMBL/GenBank/DDBJ databases">
        <title>The Natural Products Discovery Center: Release of the First 8490 Sequenced Strains for Exploring Actinobacteria Biosynthetic Diversity.</title>
        <authorList>
            <person name="Kalkreuter E."/>
            <person name="Kautsar S.A."/>
            <person name="Yang D."/>
            <person name="Bader C.D."/>
            <person name="Teijaro C.N."/>
            <person name="Fluegel L."/>
            <person name="Davis C.M."/>
            <person name="Simpson J.R."/>
            <person name="Lauterbach L."/>
            <person name="Steele A.D."/>
            <person name="Gui C."/>
            <person name="Meng S."/>
            <person name="Li G."/>
            <person name="Viehrig K."/>
            <person name="Ye F."/>
            <person name="Su P."/>
            <person name="Kiefer A.F."/>
            <person name="Nichols A."/>
            <person name="Cepeda A.J."/>
            <person name="Yan W."/>
            <person name="Fan B."/>
            <person name="Jiang Y."/>
            <person name="Adhikari A."/>
            <person name="Zheng C.-J."/>
            <person name="Schuster L."/>
            <person name="Cowan T.M."/>
            <person name="Smanski M.J."/>
            <person name="Chevrette M.G."/>
            <person name="De Carvalho L.P.S."/>
            <person name="Shen B."/>
        </authorList>
    </citation>
    <scope>NUCLEOTIDE SEQUENCE [LARGE SCALE GENOMIC DNA]</scope>
    <source>
        <strain evidence="5 6">NPDC004550</strain>
    </source>
</reference>
<feature type="domain" description="Luciferase-like" evidence="4">
    <location>
        <begin position="16"/>
        <end position="304"/>
    </location>
</feature>
<protein>
    <submittedName>
        <fullName evidence="5">LLM class flavin-dependent oxidoreductase</fullName>
    </submittedName>
</protein>
<dbReference type="Pfam" id="PF00296">
    <property type="entry name" value="Bac_luciferase"/>
    <property type="match status" value="1"/>
</dbReference>
<dbReference type="PANTHER" id="PTHR30137">
    <property type="entry name" value="LUCIFERASE-LIKE MONOOXYGENASE"/>
    <property type="match status" value="1"/>
</dbReference>
<proteinExistence type="predicted"/>
<keyword evidence="2" id="KW-0503">Monooxygenase</keyword>
<dbReference type="InterPro" id="IPR050766">
    <property type="entry name" value="Bact_Lucif_Oxidored"/>
</dbReference>
<keyword evidence="6" id="KW-1185">Reference proteome</keyword>
<accession>A0ABW6NCM8</accession>
<evidence type="ECO:0000256" key="2">
    <source>
        <dbReference type="ARBA" id="ARBA00023033"/>
    </source>
</evidence>
<evidence type="ECO:0000313" key="5">
    <source>
        <dbReference type="EMBL" id="MFF0452892.1"/>
    </source>
</evidence>
<evidence type="ECO:0000313" key="6">
    <source>
        <dbReference type="Proteomes" id="UP001601521"/>
    </source>
</evidence>
<evidence type="ECO:0000259" key="4">
    <source>
        <dbReference type="Pfam" id="PF00296"/>
    </source>
</evidence>
<organism evidence="5 6">
    <name type="scientific">Nocardia africana</name>
    <dbReference type="NCBI Taxonomy" id="134964"/>
    <lineage>
        <taxon>Bacteria</taxon>
        <taxon>Bacillati</taxon>
        <taxon>Actinomycetota</taxon>
        <taxon>Actinomycetes</taxon>
        <taxon>Mycobacteriales</taxon>
        <taxon>Nocardiaceae</taxon>
        <taxon>Nocardia</taxon>
    </lineage>
</organism>
<dbReference type="PANTHER" id="PTHR30137:SF8">
    <property type="entry name" value="BLR5498 PROTEIN"/>
    <property type="match status" value="1"/>
</dbReference>